<accession>A0ACD3YVR1</accession>
<sequence>MENVFASAYCTIAATSAGGWRDGFLRANPESQYIEMQGNSERPTCTCNYVKDVDGGALLKRAWVLQERVLSRRIIHFAATHTYWECRDGVRCEQFAKIETPSNEYFLLDPAFPTRLNKAGYERSVQFIQYLFENYSRSGLTVSTDRDTAIFSLVERMGHVFDTKAKHGILRCFLASLLLWKRTGEESTAPIPYHEKDHS</sequence>
<evidence type="ECO:0000313" key="1">
    <source>
        <dbReference type="EMBL" id="UPK93057.1"/>
    </source>
</evidence>
<dbReference type="EMBL" id="CP090032">
    <property type="protein sequence ID" value="UPK93057.1"/>
    <property type="molecule type" value="Genomic_DNA"/>
</dbReference>
<organism evidence="1 2">
    <name type="scientific">Fusarium solani subsp. cucurbitae</name>
    <name type="common">Neocosmosporum cucurbitae</name>
    <dbReference type="NCBI Taxonomy" id="2747967"/>
    <lineage>
        <taxon>Eukaryota</taxon>
        <taxon>Fungi</taxon>
        <taxon>Dikarya</taxon>
        <taxon>Ascomycota</taxon>
        <taxon>Pezizomycotina</taxon>
        <taxon>Sordariomycetes</taxon>
        <taxon>Hypocreomycetidae</taxon>
        <taxon>Hypocreales</taxon>
        <taxon>Nectriaceae</taxon>
        <taxon>Fusarium</taxon>
        <taxon>Fusarium solani species complex</taxon>
    </lineage>
</organism>
<keyword evidence="2" id="KW-1185">Reference proteome</keyword>
<proteinExistence type="predicted"/>
<reference evidence="1" key="1">
    <citation type="submission" date="2021-11" db="EMBL/GenBank/DDBJ databases">
        <title>Fusarium solani-melongenae Genome sequencing and assembly.</title>
        <authorList>
            <person name="Xie S."/>
            <person name="Huang L."/>
            <person name="Zhang X."/>
        </authorList>
    </citation>
    <scope>NUCLEOTIDE SEQUENCE</scope>
    <source>
        <strain evidence="1">CRI 24-3</strain>
    </source>
</reference>
<dbReference type="Proteomes" id="UP000830768">
    <property type="component" value="Chromosome 3"/>
</dbReference>
<gene>
    <name evidence="1" type="ORF">LCI18_003992</name>
</gene>
<evidence type="ECO:0000313" key="2">
    <source>
        <dbReference type="Proteomes" id="UP000830768"/>
    </source>
</evidence>
<protein>
    <submittedName>
        <fullName evidence="1">Uncharacterized protein</fullName>
    </submittedName>
</protein>
<name>A0ACD3YVR1_FUSSC</name>